<dbReference type="AlphaFoldDB" id="A0A8E4EHM5"/>
<protein>
    <submittedName>
        <fullName evidence="1">Uncharacterized protein</fullName>
    </submittedName>
</protein>
<gene>
    <name evidence="2" type="ORF">XSP_000060</name>
    <name evidence="1" type="ORF">XSP_000061</name>
</gene>
<evidence type="ECO:0000313" key="1">
    <source>
        <dbReference type="EMBL" id="CAD0308952.1"/>
    </source>
</evidence>
<dbReference type="EMBL" id="LR861807">
    <property type="protein sequence ID" value="CAD1785895.1"/>
    <property type="molecule type" value="Genomic_DNA"/>
</dbReference>
<sequence>MNAIEFTEEMENYLASFASNLCMGTMVKIANAIGAEDLAPTLDDSLAGTATNRLLRIITHLEHFSDFPKKQLIDFQEDDLKGAGFLPNNVLRRFIVRRLYLFPAREELRRDVLDRFKIRAQPFKFLGQHRAG</sequence>
<dbReference type="EMBL" id="LR824643">
    <property type="protein sequence ID" value="CAD0308952.1"/>
    <property type="molecule type" value="Genomic_DNA"/>
</dbReference>
<dbReference type="Proteomes" id="UP000514411">
    <property type="component" value="Chromosome"/>
</dbReference>
<evidence type="ECO:0000313" key="3">
    <source>
        <dbReference type="Proteomes" id="UP000514411"/>
    </source>
</evidence>
<name>A0A8E4EHM5_XANCJ</name>
<reference evidence="1 3" key="1">
    <citation type="submission" date="2020-07" db="EMBL/GenBank/DDBJ databases">
        <authorList>
            <person name="Teixeira M."/>
        </authorList>
    </citation>
    <scope>NUCLEOTIDE SEQUENCE</scope>
    <source>
        <strain evidence="2">3</strain>
        <strain evidence="1">Xanthomonas arboricola pv. juglandis CPBF 427</strain>
    </source>
</reference>
<proteinExistence type="predicted"/>
<dbReference type="RefSeq" id="WP_053046152.1">
    <property type="nucleotide sequence ID" value="NZ_CP012251.1"/>
</dbReference>
<evidence type="ECO:0000313" key="2">
    <source>
        <dbReference type="EMBL" id="CAD1785895.1"/>
    </source>
</evidence>
<accession>A0A8E4EHM5</accession>
<organism evidence="1">
    <name type="scientific">Xanthomonas campestris pv. juglandis</name>
    <name type="common">Xanthomonas arboricola pv. juglandis</name>
    <dbReference type="NCBI Taxonomy" id="195709"/>
    <lineage>
        <taxon>Bacteria</taxon>
        <taxon>Pseudomonadati</taxon>
        <taxon>Pseudomonadota</taxon>
        <taxon>Gammaproteobacteria</taxon>
        <taxon>Lysobacterales</taxon>
        <taxon>Lysobacteraceae</taxon>
        <taxon>Xanthomonas</taxon>
    </lineage>
</organism>